<gene>
    <name evidence="1" type="ORF">RUMGNA_02453</name>
</gene>
<comment type="caution">
    <text evidence="1">The sequence shown here is derived from an EMBL/GenBank/DDBJ whole genome shotgun (WGS) entry which is preliminary data.</text>
</comment>
<reference evidence="1 2" key="2">
    <citation type="submission" date="2007-06" db="EMBL/GenBank/DDBJ databases">
        <title>Draft genome sequence of Ruminococcus gnavus (ATCC 29149).</title>
        <authorList>
            <person name="Sudarsanam P."/>
            <person name="Ley R."/>
            <person name="Guruge J."/>
            <person name="Turnbaugh P.J."/>
            <person name="Mahowald M."/>
            <person name="Liep D."/>
            <person name="Gordon J."/>
        </authorList>
    </citation>
    <scope>NUCLEOTIDE SEQUENCE [LARGE SCALE GENOMIC DNA]</scope>
    <source>
        <strain evidence="1 2">ATCC 29149</strain>
    </source>
</reference>
<evidence type="ECO:0000313" key="1">
    <source>
        <dbReference type="EMBL" id="EDN77246.1"/>
    </source>
</evidence>
<organism evidence="1 2">
    <name type="scientific">Mediterraneibacter gnavus (strain ATCC 29149 / DSM 114966 / JCM 6515 / VPI C7-9)</name>
    <name type="common">Ruminococcus gnavus</name>
    <dbReference type="NCBI Taxonomy" id="411470"/>
    <lineage>
        <taxon>Bacteria</taxon>
        <taxon>Bacillati</taxon>
        <taxon>Bacillota</taxon>
        <taxon>Clostridia</taxon>
        <taxon>Lachnospirales</taxon>
        <taxon>Lachnospiraceae</taxon>
        <taxon>Mediterraneibacter</taxon>
    </lineage>
</organism>
<reference evidence="1 2" key="1">
    <citation type="submission" date="2007-04" db="EMBL/GenBank/DDBJ databases">
        <authorList>
            <person name="Fulton L."/>
            <person name="Clifton S."/>
            <person name="Fulton B."/>
            <person name="Xu J."/>
            <person name="Minx P."/>
            <person name="Pepin K.H."/>
            <person name="Johnson M."/>
            <person name="Thiruvilangam P."/>
            <person name="Bhonagiri V."/>
            <person name="Nash W.E."/>
            <person name="Mardis E.R."/>
            <person name="Wilson R.K."/>
        </authorList>
    </citation>
    <scope>NUCLEOTIDE SEQUENCE [LARGE SCALE GENOMIC DNA]</scope>
    <source>
        <strain evidence="1 2">ATCC 29149</strain>
    </source>
</reference>
<evidence type="ECO:0000313" key="2">
    <source>
        <dbReference type="Proteomes" id="UP000004410"/>
    </source>
</evidence>
<accession>A7B4H0</accession>
<protein>
    <submittedName>
        <fullName evidence="1">Uncharacterized protein</fullName>
    </submittedName>
</protein>
<dbReference type="EMBL" id="AAYG02000018">
    <property type="protein sequence ID" value="EDN77246.1"/>
    <property type="molecule type" value="Genomic_DNA"/>
</dbReference>
<dbReference type="Proteomes" id="UP000004410">
    <property type="component" value="Unassembled WGS sequence"/>
</dbReference>
<name>A7B4H0_MEDG7</name>
<dbReference type="PaxDb" id="411470-RUMGNA_02453"/>
<sequence length="40" mass="4646">MHFLQHTLLLAQKRSKLAFSNRNRCGNPLSAQSVIFFRSK</sequence>
<dbReference type="AlphaFoldDB" id="A7B4H0"/>
<proteinExistence type="predicted"/>